<gene>
    <name evidence="1" type="ORF">C1J01_16740</name>
</gene>
<dbReference type="RefSeq" id="WP_111179905.1">
    <property type="nucleotide sequence ID" value="NZ_POUD01000060.1"/>
</dbReference>
<dbReference type="InterPro" id="IPR036689">
    <property type="entry name" value="ESAT-6-like_sf"/>
</dbReference>
<dbReference type="InterPro" id="IPR010310">
    <property type="entry name" value="T7SS_ESAT-6-like"/>
</dbReference>
<sequence length="103" mass="11923">MSTPAPDDYTYVNFPSLEKAYEELKKIVTELDRATDDLYQDIRKELGASWQGEAQQFFDAKKEQWNALEKEMGQQLFQAAVAVDVARGNYQNAERRNIAIWTD</sequence>
<accession>A0A2W2EZD2</accession>
<comment type="caution">
    <text evidence="1">The sequence shown here is derived from an EMBL/GenBank/DDBJ whole genome shotgun (WGS) entry which is preliminary data.</text>
</comment>
<keyword evidence="2" id="KW-1185">Reference proteome</keyword>
<reference evidence="1 2" key="1">
    <citation type="submission" date="2018-01" db="EMBL/GenBank/DDBJ databases">
        <title>Draft genome sequence of Nonomuraea sp. KC333.</title>
        <authorList>
            <person name="Sahin N."/>
            <person name="Saygin H."/>
            <person name="Ay H."/>
        </authorList>
    </citation>
    <scope>NUCLEOTIDE SEQUENCE [LARGE SCALE GENOMIC DNA]</scope>
    <source>
        <strain evidence="1 2">KC333</strain>
    </source>
</reference>
<dbReference type="SUPFAM" id="SSF140453">
    <property type="entry name" value="EsxAB dimer-like"/>
    <property type="match status" value="1"/>
</dbReference>
<protein>
    <recommendedName>
        <fullName evidence="3">ESAT-6-like protein</fullName>
    </recommendedName>
</protein>
<evidence type="ECO:0000313" key="1">
    <source>
        <dbReference type="EMBL" id="PZG17908.1"/>
    </source>
</evidence>
<organism evidence="1 2">
    <name type="scientific">Nonomuraea aridisoli</name>
    <dbReference type="NCBI Taxonomy" id="2070368"/>
    <lineage>
        <taxon>Bacteria</taxon>
        <taxon>Bacillati</taxon>
        <taxon>Actinomycetota</taxon>
        <taxon>Actinomycetes</taxon>
        <taxon>Streptosporangiales</taxon>
        <taxon>Streptosporangiaceae</taxon>
        <taxon>Nonomuraea</taxon>
    </lineage>
</organism>
<proteinExistence type="predicted"/>
<dbReference type="OrthoDB" id="3534633at2"/>
<dbReference type="AlphaFoldDB" id="A0A2W2EZD2"/>
<dbReference type="Gene3D" id="1.10.287.1060">
    <property type="entry name" value="ESAT-6-like"/>
    <property type="match status" value="1"/>
</dbReference>
<evidence type="ECO:0008006" key="3">
    <source>
        <dbReference type="Google" id="ProtNLM"/>
    </source>
</evidence>
<evidence type="ECO:0000313" key="2">
    <source>
        <dbReference type="Proteomes" id="UP000249304"/>
    </source>
</evidence>
<name>A0A2W2EZD2_9ACTN</name>
<dbReference type="Pfam" id="PF06013">
    <property type="entry name" value="WXG100"/>
    <property type="match status" value="1"/>
</dbReference>
<dbReference type="Proteomes" id="UP000249304">
    <property type="component" value="Unassembled WGS sequence"/>
</dbReference>
<dbReference type="EMBL" id="POUD01000060">
    <property type="protein sequence ID" value="PZG17908.1"/>
    <property type="molecule type" value="Genomic_DNA"/>
</dbReference>